<dbReference type="RefSeq" id="WP_260901148.1">
    <property type="nucleotide sequence ID" value="NZ_JAOCZP010000002.1"/>
</dbReference>
<evidence type="ECO:0000313" key="3">
    <source>
        <dbReference type="Proteomes" id="UP001320831"/>
    </source>
</evidence>
<keyword evidence="2" id="KW-0808">Transferase</keyword>
<organism evidence="2 3">
    <name type="scientific">Chelativorans salis</name>
    <dbReference type="NCBI Taxonomy" id="2978478"/>
    <lineage>
        <taxon>Bacteria</taxon>
        <taxon>Pseudomonadati</taxon>
        <taxon>Pseudomonadota</taxon>
        <taxon>Alphaproteobacteria</taxon>
        <taxon>Hyphomicrobiales</taxon>
        <taxon>Phyllobacteriaceae</taxon>
        <taxon>Chelativorans</taxon>
    </lineage>
</organism>
<dbReference type="EMBL" id="JAOCZP010000002">
    <property type="protein sequence ID" value="MCT7374659.1"/>
    <property type="molecule type" value="Genomic_DNA"/>
</dbReference>
<dbReference type="Proteomes" id="UP001320831">
    <property type="component" value="Unassembled WGS sequence"/>
</dbReference>
<dbReference type="NCBIfam" id="TIGR01444">
    <property type="entry name" value="fkbM_fam"/>
    <property type="match status" value="1"/>
</dbReference>
<evidence type="ECO:0000259" key="1">
    <source>
        <dbReference type="Pfam" id="PF05050"/>
    </source>
</evidence>
<dbReference type="InterPro" id="IPR029063">
    <property type="entry name" value="SAM-dependent_MTases_sf"/>
</dbReference>
<feature type="domain" description="Methyltransferase FkbM" evidence="1">
    <location>
        <begin position="67"/>
        <end position="202"/>
    </location>
</feature>
<keyword evidence="2" id="KW-0489">Methyltransferase</keyword>
<dbReference type="GO" id="GO:0008168">
    <property type="term" value="F:methyltransferase activity"/>
    <property type="evidence" value="ECO:0007669"/>
    <property type="project" value="UniProtKB-KW"/>
</dbReference>
<protein>
    <submittedName>
        <fullName evidence="2">FkbM family methyltransferase</fullName>
    </submittedName>
</protein>
<dbReference type="Gene3D" id="3.40.50.150">
    <property type="entry name" value="Vaccinia Virus protein VP39"/>
    <property type="match status" value="1"/>
</dbReference>
<keyword evidence="3" id="KW-1185">Reference proteome</keyword>
<dbReference type="Pfam" id="PF05050">
    <property type="entry name" value="Methyltransf_21"/>
    <property type="match status" value="1"/>
</dbReference>
<dbReference type="InterPro" id="IPR006342">
    <property type="entry name" value="FkbM_mtfrase"/>
</dbReference>
<dbReference type="SUPFAM" id="SSF53335">
    <property type="entry name" value="S-adenosyl-L-methionine-dependent methyltransferases"/>
    <property type="match status" value="1"/>
</dbReference>
<gene>
    <name evidence="2" type="ORF">N5A92_06380</name>
</gene>
<sequence length="232" mass="25730">MTLTVHGVKVPLDPTELSPEIWQALSNGTYEAKEARWVFKSVRPHDRVLELGSGIGILTALIAGIEGVHVWSFEANPSSVRLARRVIEANNLENVTLTQGILAAGPPRDFIFYARKDLWMSSIVEHQGPYDEILTIPSVNIDQFISQHEIDVIVMDIEGAERDLLIEAELPGVERIFLELHDHLYGLAGIRDITQALASKGFGYDPRGSSGPCVLFSRGNEPRLYQSEGPDF</sequence>
<evidence type="ECO:0000313" key="2">
    <source>
        <dbReference type="EMBL" id="MCT7374659.1"/>
    </source>
</evidence>
<proteinExistence type="predicted"/>
<name>A0ABT2LNA1_9HYPH</name>
<dbReference type="CDD" id="cd02440">
    <property type="entry name" value="AdoMet_MTases"/>
    <property type="match status" value="1"/>
</dbReference>
<dbReference type="GO" id="GO:0032259">
    <property type="term" value="P:methylation"/>
    <property type="evidence" value="ECO:0007669"/>
    <property type="project" value="UniProtKB-KW"/>
</dbReference>
<accession>A0ABT2LNA1</accession>
<comment type="caution">
    <text evidence="2">The sequence shown here is derived from an EMBL/GenBank/DDBJ whole genome shotgun (WGS) entry which is preliminary data.</text>
</comment>
<reference evidence="2 3" key="1">
    <citation type="submission" date="2022-09" db="EMBL/GenBank/DDBJ databases">
        <title>Chelativorans salina sp. nov., a novel slightly halophilic bacterium isolated from a saline lake sediment enrichment.</title>
        <authorList>
            <person name="Gao L."/>
            <person name="Fang B.-Z."/>
            <person name="Li W.-J."/>
        </authorList>
    </citation>
    <scope>NUCLEOTIDE SEQUENCE [LARGE SCALE GENOMIC DNA]</scope>
    <source>
        <strain evidence="2 3">EGI FJ00035</strain>
    </source>
</reference>